<sequence length="517" mass="57349">MYPKLRNDIYLAPVNAQQMLVAVDGRGHHMEGQSIYALTERLLPFLNGKHHLQDLTRNLPEDKARAVTGLIEGLHRLGAVRDHTANREVHLDEASQVLYARPLAFLETLTEGAYQAFERFQNSRMVIVGAGSAVRTLAPALWESGLRHGTVVSSVQPLEALQHKWRAHAARDPQSRWTFTDQLPETPADLVVVIGTPEEIHARLQDPAILQSRVLPLALTRDFAVLGPVEVHWQQVLSQIEWEPALPDTSTAYSVMGARAALEAFRLLCGLPSVTETQLLRICTRTLTDSTHPLEIRELKDAVDPFSGLLSSVDEENLLQLPVKLLRVHSSKGDTLLSVERTVEKARTSGILAGLAHTLPERQGWQRAWGRTAEEMQGMGVLLWAEEQAGESTLWEDAAEHLSKNASLYWKTLKMRHHLQPVIFVQSVQDLRVVEVRHGNHLLGRAAGVTGENALEMALLRALGQVQSESSDPVAPPLPEGVNWQDVLKGIDVQVEHAPHLRGLQTDGGFVGWVKVQ</sequence>
<organism evidence="1 2">
    <name type="scientific">Deinococcus cellulosilyticus (strain DSM 18568 / NBRC 106333 / KACC 11606 / 5516J-15)</name>
    <dbReference type="NCBI Taxonomy" id="1223518"/>
    <lineage>
        <taxon>Bacteria</taxon>
        <taxon>Thermotogati</taxon>
        <taxon>Deinococcota</taxon>
        <taxon>Deinococci</taxon>
        <taxon>Deinococcales</taxon>
        <taxon>Deinococcaceae</taxon>
        <taxon>Deinococcus</taxon>
    </lineage>
</organism>
<accession>A0A511N318</accession>
<dbReference type="RefSeq" id="WP_146884721.1">
    <property type="nucleotide sequence ID" value="NZ_BJXB01000010.1"/>
</dbReference>
<name>A0A511N318_DEIC1</name>
<protein>
    <submittedName>
        <fullName evidence="1">Uncharacterized protein</fullName>
    </submittedName>
</protein>
<comment type="caution">
    <text evidence="1">The sequence shown here is derived from an EMBL/GenBank/DDBJ whole genome shotgun (WGS) entry which is preliminary data.</text>
</comment>
<evidence type="ECO:0000313" key="2">
    <source>
        <dbReference type="Proteomes" id="UP000321306"/>
    </source>
</evidence>
<gene>
    <name evidence="1" type="ORF">DC3_25320</name>
</gene>
<proteinExistence type="predicted"/>
<evidence type="ECO:0000313" key="1">
    <source>
        <dbReference type="EMBL" id="GEM46897.1"/>
    </source>
</evidence>
<dbReference type="EMBL" id="BJXB01000010">
    <property type="protein sequence ID" value="GEM46897.1"/>
    <property type="molecule type" value="Genomic_DNA"/>
</dbReference>
<keyword evidence="2" id="KW-1185">Reference proteome</keyword>
<dbReference type="OrthoDB" id="2369163at2"/>
<dbReference type="Proteomes" id="UP000321306">
    <property type="component" value="Unassembled WGS sequence"/>
</dbReference>
<dbReference type="AlphaFoldDB" id="A0A511N318"/>
<reference evidence="1 2" key="1">
    <citation type="submission" date="2019-07" db="EMBL/GenBank/DDBJ databases">
        <title>Whole genome shotgun sequence of Deinococcus cellulosilyticus NBRC 106333.</title>
        <authorList>
            <person name="Hosoyama A."/>
            <person name="Uohara A."/>
            <person name="Ohji S."/>
            <person name="Ichikawa N."/>
        </authorList>
    </citation>
    <scope>NUCLEOTIDE SEQUENCE [LARGE SCALE GENOMIC DNA]</scope>
    <source>
        <strain evidence="1 2">NBRC 106333</strain>
    </source>
</reference>